<sequence length="400" mass="42713">MLAALSAVGPFAIDAYLPSMKEIGERFAASAVTVQQTLTAYMLPFAIMTLWHGAISDALGRRRVTLVMVALFLLASAGCALAWSIESLLFFRAMQGMTAGAGMVIGRAIVRDVLDGHEAQRLMSQISLVFAIAPAVAPVLGGWLHVWFGWRSVFAFLVLFTAAVWTVCWRSLPETLPVERRQSLHPGYLLGAYWQVLRTAPFVALVVSVTCNFSAVFLYIVSAPAFLMDHLHVSETGFLWLFGPVTAGLVAGAWTSGRVAGRITPVRTVGWGYGVMVAAVIANVAYHLLEPPALPWSIVPLFFYFGGSALAMPSLTILALDLFPTQRGLASSCQSFVQTMGNVIATALVAPLVWGSALTLAVGQAVVLALGLAAFALYRRIPSRAPAIATPPRAAPHNGT</sequence>
<evidence type="ECO:0000313" key="10">
    <source>
        <dbReference type="EMBL" id="ACB77847.1"/>
    </source>
</evidence>
<protein>
    <submittedName>
        <fullName evidence="10">Drug resistance transporter, Bcr/CflA subfamily</fullName>
    </submittedName>
</protein>
<dbReference type="InterPro" id="IPR020846">
    <property type="entry name" value="MFS_dom"/>
</dbReference>
<feature type="transmembrane region" description="Helical" evidence="8">
    <location>
        <begin position="202"/>
        <end position="226"/>
    </location>
</feature>
<feature type="transmembrane region" description="Helical" evidence="8">
    <location>
        <begin position="238"/>
        <end position="257"/>
    </location>
</feature>
<evidence type="ECO:0000256" key="8">
    <source>
        <dbReference type="SAM" id="Phobius"/>
    </source>
</evidence>
<comment type="subcellular location">
    <subcellularLocation>
        <location evidence="1">Cell membrane</location>
        <topology evidence="1">Multi-pass membrane protein</topology>
    </subcellularLocation>
</comment>
<dbReference type="Gene3D" id="1.20.1720.10">
    <property type="entry name" value="Multidrug resistance protein D"/>
    <property type="match status" value="1"/>
</dbReference>
<gene>
    <name evidence="10" type="ordered locus">Oter_4576</name>
</gene>
<comment type="similarity">
    <text evidence="2">Belongs to the major facilitator superfamily. Bcr/CmlA family.</text>
</comment>
<dbReference type="InterPro" id="IPR036259">
    <property type="entry name" value="MFS_trans_sf"/>
</dbReference>
<proteinExistence type="inferred from homology"/>
<evidence type="ECO:0000259" key="9">
    <source>
        <dbReference type="PROSITE" id="PS50850"/>
    </source>
</evidence>
<dbReference type="InterPro" id="IPR011701">
    <property type="entry name" value="MFS"/>
</dbReference>
<keyword evidence="7 8" id="KW-0472">Membrane</keyword>
<feature type="transmembrane region" description="Helical" evidence="8">
    <location>
        <begin position="38"/>
        <end position="55"/>
    </location>
</feature>
<dbReference type="InterPro" id="IPR050189">
    <property type="entry name" value="MFS_Efflux_Transporters"/>
</dbReference>
<feature type="transmembrane region" description="Helical" evidence="8">
    <location>
        <begin position="64"/>
        <end position="83"/>
    </location>
</feature>
<dbReference type="NCBIfam" id="TIGR00710">
    <property type="entry name" value="efflux_Bcr_CflA"/>
    <property type="match status" value="1"/>
</dbReference>
<keyword evidence="3" id="KW-0813">Transport</keyword>
<feature type="transmembrane region" description="Helical" evidence="8">
    <location>
        <begin position="360"/>
        <end position="378"/>
    </location>
</feature>
<dbReference type="Pfam" id="PF07690">
    <property type="entry name" value="MFS_1"/>
    <property type="match status" value="1"/>
</dbReference>
<dbReference type="KEGG" id="ote:Oter_4576"/>
<keyword evidence="6 8" id="KW-1133">Transmembrane helix</keyword>
<evidence type="ECO:0000256" key="7">
    <source>
        <dbReference type="ARBA" id="ARBA00023136"/>
    </source>
</evidence>
<keyword evidence="11" id="KW-1185">Reference proteome</keyword>
<feature type="transmembrane region" description="Helical" evidence="8">
    <location>
        <begin position="335"/>
        <end position="354"/>
    </location>
</feature>
<keyword evidence="5 8" id="KW-0812">Transmembrane</keyword>
<dbReference type="PANTHER" id="PTHR43124">
    <property type="entry name" value="PURINE EFFLUX PUMP PBUE"/>
    <property type="match status" value="1"/>
</dbReference>
<feature type="transmembrane region" description="Helical" evidence="8">
    <location>
        <begin position="269"/>
        <end position="289"/>
    </location>
</feature>
<dbReference type="GO" id="GO:1990961">
    <property type="term" value="P:xenobiotic detoxification by transmembrane export across the plasma membrane"/>
    <property type="evidence" value="ECO:0007669"/>
    <property type="project" value="InterPro"/>
</dbReference>
<evidence type="ECO:0000256" key="1">
    <source>
        <dbReference type="ARBA" id="ARBA00004651"/>
    </source>
</evidence>
<dbReference type="HOGENOM" id="CLU_001265_47_1_0"/>
<dbReference type="GO" id="GO:0005886">
    <property type="term" value="C:plasma membrane"/>
    <property type="evidence" value="ECO:0007669"/>
    <property type="project" value="UniProtKB-SubCell"/>
</dbReference>
<evidence type="ECO:0000256" key="6">
    <source>
        <dbReference type="ARBA" id="ARBA00022989"/>
    </source>
</evidence>
<dbReference type="GO" id="GO:0042910">
    <property type="term" value="F:xenobiotic transmembrane transporter activity"/>
    <property type="evidence" value="ECO:0007669"/>
    <property type="project" value="InterPro"/>
</dbReference>
<accession>B1ZQU9</accession>
<feature type="transmembrane region" description="Helical" evidence="8">
    <location>
        <begin position="122"/>
        <end position="146"/>
    </location>
</feature>
<name>B1ZQU9_OPITP</name>
<dbReference type="InterPro" id="IPR004812">
    <property type="entry name" value="Efflux_drug-R_Bcr/CmlA"/>
</dbReference>
<evidence type="ECO:0000256" key="3">
    <source>
        <dbReference type="ARBA" id="ARBA00022448"/>
    </source>
</evidence>
<dbReference type="AlphaFoldDB" id="B1ZQU9"/>
<feature type="transmembrane region" description="Helical" evidence="8">
    <location>
        <begin position="89"/>
        <end position="110"/>
    </location>
</feature>
<dbReference type="EMBL" id="CP001032">
    <property type="protein sequence ID" value="ACB77847.1"/>
    <property type="molecule type" value="Genomic_DNA"/>
</dbReference>
<evidence type="ECO:0000313" key="11">
    <source>
        <dbReference type="Proteomes" id="UP000007013"/>
    </source>
</evidence>
<dbReference type="PANTHER" id="PTHR43124:SF3">
    <property type="entry name" value="CHLORAMPHENICOL EFFLUX PUMP RV0191"/>
    <property type="match status" value="1"/>
</dbReference>
<keyword evidence="4" id="KW-1003">Cell membrane</keyword>
<evidence type="ECO:0000256" key="5">
    <source>
        <dbReference type="ARBA" id="ARBA00022692"/>
    </source>
</evidence>
<organism evidence="10 11">
    <name type="scientific">Opitutus terrae (strain DSM 11246 / JCM 15787 / PB90-1)</name>
    <dbReference type="NCBI Taxonomy" id="452637"/>
    <lineage>
        <taxon>Bacteria</taxon>
        <taxon>Pseudomonadati</taxon>
        <taxon>Verrucomicrobiota</taxon>
        <taxon>Opitutia</taxon>
        <taxon>Opitutales</taxon>
        <taxon>Opitutaceae</taxon>
        <taxon>Opitutus</taxon>
    </lineage>
</organism>
<dbReference type="CDD" id="cd17320">
    <property type="entry name" value="MFS_MdfA_MDR_like"/>
    <property type="match status" value="1"/>
</dbReference>
<evidence type="ECO:0000256" key="4">
    <source>
        <dbReference type="ARBA" id="ARBA00022475"/>
    </source>
</evidence>
<dbReference type="eggNOG" id="COG2814">
    <property type="taxonomic scope" value="Bacteria"/>
</dbReference>
<dbReference type="PROSITE" id="PS50850">
    <property type="entry name" value="MFS"/>
    <property type="match status" value="1"/>
</dbReference>
<feature type="transmembrane region" description="Helical" evidence="8">
    <location>
        <begin position="301"/>
        <end position="323"/>
    </location>
</feature>
<feature type="transmembrane region" description="Helical" evidence="8">
    <location>
        <begin position="152"/>
        <end position="172"/>
    </location>
</feature>
<feature type="domain" description="Major facilitator superfamily (MFS) profile" evidence="9">
    <location>
        <begin position="1"/>
        <end position="382"/>
    </location>
</feature>
<evidence type="ECO:0000256" key="2">
    <source>
        <dbReference type="ARBA" id="ARBA00006236"/>
    </source>
</evidence>
<dbReference type="SUPFAM" id="SSF103473">
    <property type="entry name" value="MFS general substrate transporter"/>
    <property type="match status" value="1"/>
</dbReference>
<dbReference type="Proteomes" id="UP000007013">
    <property type="component" value="Chromosome"/>
</dbReference>
<reference evidence="10 11" key="1">
    <citation type="journal article" date="2011" name="J. Bacteriol.">
        <title>Genome sequence of the verrucomicrobium Opitutus terrae PB90-1, an abundant inhabitant of rice paddy soil ecosystems.</title>
        <authorList>
            <person name="van Passel M.W."/>
            <person name="Kant R."/>
            <person name="Palva A."/>
            <person name="Copeland A."/>
            <person name="Lucas S."/>
            <person name="Lapidus A."/>
            <person name="Glavina del Rio T."/>
            <person name="Pitluck S."/>
            <person name="Goltsman E."/>
            <person name="Clum A."/>
            <person name="Sun H."/>
            <person name="Schmutz J."/>
            <person name="Larimer F.W."/>
            <person name="Land M.L."/>
            <person name="Hauser L."/>
            <person name="Kyrpides N."/>
            <person name="Mikhailova N."/>
            <person name="Richardson P.P."/>
            <person name="Janssen P.H."/>
            <person name="de Vos W.M."/>
            <person name="Smidt H."/>
        </authorList>
    </citation>
    <scope>NUCLEOTIDE SEQUENCE [LARGE SCALE GENOMIC DNA]</scope>
    <source>
        <strain evidence="11">DSM 11246 / JCM 15787 / PB90-1</strain>
    </source>
</reference>